<gene>
    <name evidence="10" type="ORF">AWB69_02645</name>
</gene>
<dbReference type="EMBL" id="FCOK02000014">
    <property type="protein sequence ID" value="SAL31363.1"/>
    <property type="molecule type" value="Genomic_DNA"/>
</dbReference>
<evidence type="ECO:0000256" key="7">
    <source>
        <dbReference type="ARBA" id="ARBA00049663"/>
    </source>
</evidence>
<reference evidence="10 11" key="1">
    <citation type="submission" date="2016-01" db="EMBL/GenBank/DDBJ databases">
        <authorList>
            <person name="Oliw E.H."/>
        </authorList>
    </citation>
    <scope>NUCLEOTIDE SEQUENCE [LARGE SCALE GENOMIC DNA]</scope>
    <source>
        <strain evidence="10">LMG 27134</strain>
    </source>
</reference>
<evidence type="ECO:0000256" key="4">
    <source>
        <dbReference type="ARBA" id="ARBA00022692"/>
    </source>
</evidence>
<comment type="similarity">
    <text evidence="7">Belongs to the GntP permease family.</text>
</comment>
<evidence type="ECO:0000313" key="10">
    <source>
        <dbReference type="EMBL" id="SAL31363.1"/>
    </source>
</evidence>
<dbReference type="NCBIfam" id="TIGR00791">
    <property type="entry name" value="gntP"/>
    <property type="match status" value="1"/>
</dbReference>
<evidence type="ECO:0000256" key="3">
    <source>
        <dbReference type="ARBA" id="ARBA00022475"/>
    </source>
</evidence>
<organism evidence="10 11">
    <name type="scientific">Caballeronia udeis</name>
    <dbReference type="NCBI Taxonomy" id="1232866"/>
    <lineage>
        <taxon>Bacteria</taxon>
        <taxon>Pseudomonadati</taxon>
        <taxon>Pseudomonadota</taxon>
        <taxon>Betaproteobacteria</taxon>
        <taxon>Burkholderiales</taxon>
        <taxon>Burkholderiaceae</taxon>
        <taxon>Caballeronia</taxon>
    </lineage>
</organism>
<evidence type="ECO:0000256" key="1">
    <source>
        <dbReference type="ARBA" id="ARBA00004651"/>
    </source>
</evidence>
<accession>A0A158GHH2</accession>
<comment type="subcellular location">
    <subcellularLocation>
        <location evidence="1">Cell membrane</location>
        <topology evidence="1">Multi-pass membrane protein</topology>
    </subcellularLocation>
</comment>
<feature type="transmembrane region" description="Helical" evidence="9">
    <location>
        <begin position="464"/>
        <end position="483"/>
    </location>
</feature>
<dbReference type="Pfam" id="PF02447">
    <property type="entry name" value="GntP_permease"/>
    <property type="match status" value="1"/>
</dbReference>
<keyword evidence="6 9" id="KW-0472">Membrane</keyword>
<dbReference type="GO" id="GO:0005886">
    <property type="term" value="C:plasma membrane"/>
    <property type="evidence" value="ECO:0007669"/>
    <property type="project" value="UniProtKB-SubCell"/>
</dbReference>
<feature type="transmembrane region" description="Helical" evidence="9">
    <location>
        <begin position="132"/>
        <end position="150"/>
    </location>
</feature>
<feature type="transmembrane region" description="Helical" evidence="9">
    <location>
        <begin position="187"/>
        <end position="206"/>
    </location>
</feature>
<dbReference type="PANTHER" id="PTHR30354:SF22">
    <property type="entry name" value="HIGH-AFFINITY GLUCONATE TRANSPORTER"/>
    <property type="match status" value="1"/>
</dbReference>
<dbReference type="PANTHER" id="PTHR30354">
    <property type="entry name" value="GNT FAMILY GLUCONATE TRANSPORTER"/>
    <property type="match status" value="1"/>
</dbReference>
<feature type="region of interest" description="Disordered" evidence="8">
    <location>
        <begin position="77"/>
        <end position="105"/>
    </location>
</feature>
<feature type="compositionally biased region" description="Basic residues" evidence="8">
    <location>
        <begin position="83"/>
        <end position="92"/>
    </location>
</feature>
<dbReference type="Proteomes" id="UP000054683">
    <property type="component" value="Unassembled WGS sequence"/>
</dbReference>
<keyword evidence="2" id="KW-0813">Transport</keyword>
<evidence type="ECO:0000256" key="2">
    <source>
        <dbReference type="ARBA" id="ARBA00022448"/>
    </source>
</evidence>
<feature type="transmembrane region" description="Helical" evidence="9">
    <location>
        <begin position="394"/>
        <end position="415"/>
    </location>
</feature>
<proteinExistence type="inferred from homology"/>
<name>A0A158GHH2_9BURK</name>
<feature type="transmembrane region" description="Helical" evidence="9">
    <location>
        <begin position="490"/>
        <end position="510"/>
    </location>
</feature>
<feature type="transmembrane region" description="Helical" evidence="9">
    <location>
        <begin position="435"/>
        <end position="458"/>
    </location>
</feature>
<dbReference type="GO" id="GO:0015128">
    <property type="term" value="F:gluconate transmembrane transporter activity"/>
    <property type="evidence" value="ECO:0007669"/>
    <property type="project" value="InterPro"/>
</dbReference>
<evidence type="ECO:0000256" key="9">
    <source>
        <dbReference type="SAM" id="Phobius"/>
    </source>
</evidence>
<protein>
    <submittedName>
        <fullName evidence="10">Gluconate transporter</fullName>
    </submittedName>
</protein>
<feature type="transmembrane region" description="Helical" evidence="9">
    <location>
        <begin position="355"/>
        <end position="374"/>
    </location>
</feature>
<feature type="transmembrane region" description="Helical" evidence="9">
    <location>
        <begin position="156"/>
        <end position="180"/>
    </location>
</feature>
<evidence type="ECO:0000256" key="8">
    <source>
        <dbReference type="SAM" id="MobiDB-lite"/>
    </source>
</evidence>
<feature type="transmembrane region" description="Helical" evidence="9">
    <location>
        <begin position="304"/>
        <end position="326"/>
    </location>
</feature>
<feature type="transmembrane region" description="Helical" evidence="9">
    <location>
        <begin position="226"/>
        <end position="259"/>
    </location>
</feature>
<dbReference type="AlphaFoldDB" id="A0A158GHH2"/>
<feature type="transmembrane region" description="Helical" evidence="9">
    <location>
        <begin position="516"/>
        <end position="538"/>
    </location>
</feature>
<evidence type="ECO:0000256" key="6">
    <source>
        <dbReference type="ARBA" id="ARBA00023136"/>
    </source>
</evidence>
<keyword evidence="4 9" id="KW-0812">Transmembrane</keyword>
<sequence>MATAVRHLGNDRKPVHATLSRIRYTQTNPTASSLAPDLKAQPSPAPNPAALKTPLNPYGLKASQVFCKPSLVKSGDRTVPATYRHRPRHRPSPTHGKTEKNGQTSHSLHLAKGISVHLTSTLAAWSAHDTRLLIACALGLASIIVLISALKLAPFLSILVGTFVAGFTASLPLEAVASAFSKGAGGILGDVGIIIALGAMLGALMAESGAADRLVSTILDHSTPRTLPWLMALVAIIIGLPLFFEVGLVMMVPIIFVMARRSKQPILRIAIPALAGMTTLHALLPPHPGPLIAVSALHADLGITMGLGFIIAIPAVILAGPVYGMWLSSRMHVEEPEEMGKLFSSKVDANGTLDAPGFGISLLTILLPVVLMLGRTVAKLAIQPETLLFDTLNFLGEPLIALGLTVLFAIVALGWTRGMPRDRVGGILRKSLPPICALLLTIGAGGGLKQTLVAAGISTTIGKIAIGSHMPLILLAWLIAVALRQATGSATVATTTTAGIIAPVVAGLSATHNSLLALAIGAGSVFFCHVNDAGFWMIREYFGLQLKQTVYVWSVLQTIVSVVGLALTLVMWGVLT</sequence>
<keyword evidence="5 9" id="KW-1133">Transmembrane helix</keyword>
<keyword evidence="3" id="KW-1003">Cell membrane</keyword>
<evidence type="ECO:0000256" key="5">
    <source>
        <dbReference type="ARBA" id="ARBA00022989"/>
    </source>
</evidence>
<dbReference type="InterPro" id="IPR003474">
    <property type="entry name" value="Glcn_transporter"/>
</dbReference>
<feature type="transmembrane region" description="Helical" evidence="9">
    <location>
        <begin position="266"/>
        <end position="284"/>
    </location>
</feature>
<feature type="region of interest" description="Disordered" evidence="8">
    <location>
        <begin position="25"/>
        <end position="54"/>
    </location>
</feature>
<evidence type="ECO:0000313" key="11">
    <source>
        <dbReference type="Proteomes" id="UP000054683"/>
    </source>
</evidence>
<feature type="transmembrane region" description="Helical" evidence="9">
    <location>
        <begin position="550"/>
        <end position="575"/>
    </location>
</feature>